<gene>
    <name evidence="1" type="ORF">MPLG2_3834</name>
</gene>
<dbReference type="Proteomes" id="UP000238164">
    <property type="component" value="Chromosome 1"/>
</dbReference>
<proteinExistence type="predicted"/>
<evidence type="ECO:0000313" key="1">
    <source>
        <dbReference type="EMBL" id="SPD88864.1"/>
    </source>
</evidence>
<keyword evidence="2" id="KW-1185">Reference proteome</keyword>
<dbReference type="KEGG" id="mgg:MPLG2_3834"/>
<protein>
    <submittedName>
        <fullName evidence="1">Uncharacterized protein</fullName>
    </submittedName>
</protein>
<accession>A0A2N9JLE6</accession>
<evidence type="ECO:0000313" key="2">
    <source>
        <dbReference type="Proteomes" id="UP000238164"/>
    </source>
</evidence>
<sequence length="60" mass="6360">MNPAAGRRGVTQAVGVADGVRDNITIVVDAVQVAGSTVISDRDEVERTRPRVADGVWERA</sequence>
<dbReference type="EMBL" id="LT985188">
    <property type="protein sequence ID" value="SPD88864.1"/>
    <property type="molecule type" value="Genomic_DNA"/>
</dbReference>
<dbReference type="RefSeq" id="WP_158681320.1">
    <property type="nucleotide sequence ID" value="NZ_BAAAGO010000067.1"/>
</dbReference>
<organism evidence="1 2">
    <name type="scientific">Micropruina glycogenica</name>
    <dbReference type="NCBI Taxonomy" id="75385"/>
    <lineage>
        <taxon>Bacteria</taxon>
        <taxon>Bacillati</taxon>
        <taxon>Actinomycetota</taxon>
        <taxon>Actinomycetes</taxon>
        <taxon>Propionibacteriales</taxon>
        <taxon>Nocardioidaceae</taxon>
        <taxon>Micropruina</taxon>
    </lineage>
</organism>
<name>A0A2N9JLE6_9ACTN</name>
<reference evidence="1 2" key="1">
    <citation type="submission" date="2018-02" db="EMBL/GenBank/DDBJ databases">
        <authorList>
            <person name="Cohen D.B."/>
            <person name="Kent A.D."/>
        </authorList>
    </citation>
    <scope>NUCLEOTIDE SEQUENCE [LARGE SCALE GENOMIC DNA]</scope>
    <source>
        <strain evidence="1">1</strain>
    </source>
</reference>
<dbReference type="AlphaFoldDB" id="A0A2N9JLE6"/>